<evidence type="ECO:0000313" key="4">
    <source>
        <dbReference type="Proteomes" id="UP000249829"/>
    </source>
</evidence>
<accession>A0A2V5I4H1</accession>
<feature type="transmembrane region" description="Helical" evidence="2">
    <location>
        <begin position="37"/>
        <end position="60"/>
    </location>
</feature>
<organism evidence="3 4">
    <name type="scientific">Aspergillus violaceofuscus (strain CBS 115571)</name>
    <dbReference type="NCBI Taxonomy" id="1450538"/>
    <lineage>
        <taxon>Eukaryota</taxon>
        <taxon>Fungi</taxon>
        <taxon>Dikarya</taxon>
        <taxon>Ascomycota</taxon>
        <taxon>Pezizomycotina</taxon>
        <taxon>Eurotiomycetes</taxon>
        <taxon>Eurotiomycetidae</taxon>
        <taxon>Eurotiales</taxon>
        <taxon>Aspergillaceae</taxon>
        <taxon>Aspergillus</taxon>
    </lineage>
</organism>
<sequence length="65" mass="6783">MRINPDGERVADPRTPGHMQSGKGAYTSQYSTSVHGIVMGAPVSSFYAVAVVLVCCRALATLVGT</sequence>
<reference evidence="3 4" key="1">
    <citation type="submission" date="2018-02" db="EMBL/GenBank/DDBJ databases">
        <title>The genomes of Aspergillus section Nigri reveals drivers in fungal speciation.</title>
        <authorList>
            <consortium name="DOE Joint Genome Institute"/>
            <person name="Vesth T.C."/>
            <person name="Nybo J."/>
            <person name="Theobald S."/>
            <person name="Brandl J."/>
            <person name="Frisvad J.C."/>
            <person name="Nielsen K.F."/>
            <person name="Lyhne E.K."/>
            <person name="Kogle M.E."/>
            <person name="Kuo A."/>
            <person name="Riley R."/>
            <person name="Clum A."/>
            <person name="Nolan M."/>
            <person name="Lipzen A."/>
            <person name="Salamov A."/>
            <person name="Henrissat B."/>
            <person name="Wiebenga A."/>
            <person name="De vries R.P."/>
            <person name="Grigoriev I.V."/>
            <person name="Mortensen U.H."/>
            <person name="Andersen M.R."/>
            <person name="Baker S.E."/>
        </authorList>
    </citation>
    <scope>NUCLEOTIDE SEQUENCE [LARGE SCALE GENOMIC DNA]</scope>
    <source>
        <strain evidence="3 4">CBS 115571</strain>
    </source>
</reference>
<feature type="region of interest" description="Disordered" evidence="1">
    <location>
        <begin position="1"/>
        <end position="24"/>
    </location>
</feature>
<gene>
    <name evidence="3" type="ORF">BO99DRAFT_398950</name>
</gene>
<keyword evidence="2" id="KW-0812">Transmembrane</keyword>
<keyword evidence="2" id="KW-0472">Membrane</keyword>
<keyword evidence="4" id="KW-1185">Reference proteome</keyword>
<proteinExistence type="predicted"/>
<name>A0A2V5I4H1_ASPV1</name>
<feature type="compositionally biased region" description="Basic and acidic residues" evidence="1">
    <location>
        <begin position="1"/>
        <end position="12"/>
    </location>
</feature>
<dbReference type="Proteomes" id="UP000249829">
    <property type="component" value="Unassembled WGS sequence"/>
</dbReference>
<evidence type="ECO:0000256" key="1">
    <source>
        <dbReference type="SAM" id="MobiDB-lite"/>
    </source>
</evidence>
<dbReference type="EMBL" id="KZ825105">
    <property type="protein sequence ID" value="PYI23410.1"/>
    <property type="molecule type" value="Genomic_DNA"/>
</dbReference>
<evidence type="ECO:0000256" key="2">
    <source>
        <dbReference type="SAM" id="Phobius"/>
    </source>
</evidence>
<protein>
    <submittedName>
        <fullName evidence="3">Uncharacterized protein</fullName>
    </submittedName>
</protein>
<dbReference type="AlphaFoldDB" id="A0A2V5I4H1"/>
<evidence type="ECO:0000313" key="3">
    <source>
        <dbReference type="EMBL" id="PYI23410.1"/>
    </source>
</evidence>
<keyword evidence="2" id="KW-1133">Transmembrane helix</keyword>